<dbReference type="Pfam" id="PF10613">
    <property type="entry name" value="Lig_chan-Glu_bd"/>
    <property type="match status" value="1"/>
</dbReference>
<evidence type="ECO:0000256" key="8">
    <source>
        <dbReference type="ARBA" id="ARBA00023136"/>
    </source>
</evidence>
<feature type="transmembrane region" description="Helical" evidence="17">
    <location>
        <begin position="180"/>
        <end position="200"/>
    </location>
</feature>
<evidence type="ECO:0000256" key="3">
    <source>
        <dbReference type="ARBA" id="ARBA00022475"/>
    </source>
</evidence>
<gene>
    <name evidence="21" type="ORF">Z043_112476</name>
</gene>
<evidence type="ECO:0000313" key="21">
    <source>
        <dbReference type="EMBL" id="KPP68817.1"/>
    </source>
</evidence>
<evidence type="ECO:0000256" key="15">
    <source>
        <dbReference type="PIRSR" id="PIRSR601508-2"/>
    </source>
</evidence>
<dbReference type="Pfam" id="PF00060">
    <property type="entry name" value="Lig_chan"/>
    <property type="match status" value="1"/>
</dbReference>
<evidence type="ECO:0000256" key="9">
    <source>
        <dbReference type="ARBA" id="ARBA00023170"/>
    </source>
</evidence>
<dbReference type="InterPro" id="IPR001320">
    <property type="entry name" value="Iontro_rcpt_C"/>
</dbReference>
<reference evidence="21 22" key="1">
    <citation type="submission" date="2015-08" db="EMBL/GenBank/DDBJ databases">
        <title>The genome of the Asian arowana (Scleropages formosus).</title>
        <authorList>
            <person name="Tan M.H."/>
            <person name="Gan H.M."/>
            <person name="Croft L.J."/>
            <person name="Austin C.M."/>
        </authorList>
    </citation>
    <scope>NUCLEOTIDE SEQUENCE [LARGE SCALE GENOMIC DNA]</scope>
    <source>
        <strain evidence="21">Aro1</strain>
    </source>
</reference>
<protein>
    <recommendedName>
        <fullName evidence="17">Glutamate receptor</fullName>
    </recommendedName>
</protein>
<dbReference type="Gene3D" id="3.40.190.10">
    <property type="entry name" value="Periplasmic binding protein-like II"/>
    <property type="match status" value="3"/>
</dbReference>
<evidence type="ECO:0000256" key="10">
    <source>
        <dbReference type="ARBA" id="ARBA00023180"/>
    </source>
</evidence>
<evidence type="ECO:0000256" key="17">
    <source>
        <dbReference type="RuleBase" id="RU367118"/>
    </source>
</evidence>
<keyword evidence="4 17" id="KW-0812">Transmembrane</keyword>
<keyword evidence="12 17" id="KW-1071">Ligand-gated ion channel</keyword>
<evidence type="ECO:0000256" key="6">
    <source>
        <dbReference type="ARBA" id="ARBA00023018"/>
    </source>
</evidence>
<evidence type="ECO:0000313" key="22">
    <source>
        <dbReference type="Proteomes" id="UP000034805"/>
    </source>
</evidence>
<evidence type="ECO:0000259" key="20">
    <source>
        <dbReference type="SMART" id="SM00918"/>
    </source>
</evidence>
<feature type="binding site" evidence="14">
    <location>
        <position position="357"/>
    </location>
    <ligand>
        <name>L-glutamate</name>
        <dbReference type="ChEBI" id="CHEBI:29985"/>
    </ligand>
</feature>
<comment type="caution">
    <text evidence="21">The sequence shown here is derived from an EMBL/GenBank/DDBJ whole genome shotgun (WGS) entry which is preliminary data.</text>
</comment>
<organism evidence="21 22">
    <name type="scientific">Scleropages formosus</name>
    <name type="common">Asian bonytongue</name>
    <name type="synonym">Osteoglossum formosum</name>
    <dbReference type="NCBI Taxonomy" id="113540"/>
    <lineage>
        <taxon>Eukaryota</taxon>
        <taxon>Metazoa</taxon>
        <taxon>Chordata</taxon>
        <taxon>Craniata</taxon>
        <taxon>Vertebrata</taxon>
        <taxon>Euteleostomi</taxon>
        <taxon>Actinopterygii</taxon>
        <taxon>Neopterygii</taxon>
        <taxon>Teleostei</taxon>
        <taxon>Osteoglossocephala</taxon>
        <taxon>Osteoglossomorpha</taxon>
        <taxon>Osteoglossiformes</taxon>
        <taxon>Osteoglossidae</taxon>
        <taxon>Scleropages</taxon>
    </lineage>
</organism>
<dbReference type="InterPro" id="IPR015683">
    <property type="entry name" value="Ionotropic_Glu_rcpt"/>
</dbReference>
<dbReference type="GO" id="GO:0045211">
    <property type="term" value="C:postsynaptic membrane"/>
    <property type="evidence" value="ECO:0007669"/>
    <property type="project" value="UniProtKB-SubCell"/>
</dbReference>
<keyword evidence="9 17" id="KW-0675">Receptor</keyword>
<evidence type="ECO:0000256" key="2">
    <source>
        <dbReference type="ARBA" id="ARBA00022448"/>
    </source>
</evidence>
<keyword evidence="5 17" id="KW-1133">Transmembrane helix</keyword>
<comment type="subcellular location">
    <subcellularLocation>
        <location evidence="1">Cell membrane</location>
        <topology evidence="1">Multi-pass membrane protein</topology>
    </subcellularLocation>
    <subcellularLocation>
        <location evidence="17">Postsynaptic cell membrane</location>
        <topology evidence="17">Multi-pass membrane protein</topology>
    </subcellularLocation>
</comment>
<evidence type="ECO:0000256" key="4">
    <source>
        <dbReference type="ARBA" id="ARBA00022692"/>
    </source>
</evidence>
<keyword evidence="11 17" id="KW-0628">Postsynaptic cell membrane</keyword>
<dbReference type="AlphaFoldDB" id="A0A0N8JZA8"/>
<evidence type="ECO:0000259" key="19">
    <source>
        <dbReference type="SMART" id="SM00079"/>
    </source>
</evidence>
<evidence type="ECO:0000256" key="12">
    <source>
        <dbReference type="ARBA" id="ARBA00023286"/>
    </source>
</evidence>
<keyword evidence="10" id="KW-0325">Glycoprotein</keyword>
<dbReference type="SUPFAM" id="SSF53850">
    <property type="entry name" value="Periplasmic binding protein-like II"/>
    <property type="match status" value="1"/>
</dbReference>
<dbReference type="PRINTS" id="PR00177">
    <property type="entry name" value="NMDARECEPTOR"/>
</dbReference>
<dbReference type="GO" id="GO:0015276">
    <property type="term" value="F:ligand-gated monoatomic ion channel activity"/>
    <property type="evidence" value="ECO:0007669"/>
    <property type="project" value="InterPro"/>
</dbReference>
<feature type="region of interest" description="Disordered" evidence="18">
    <location>
        <begin position="1"/>
        <end position="45"/>
    </location>
</feature>
<feature type="domain" description="Ionotropic glutamate receptor C-terminal" evidence="19">
    <location>
        <begin position="80"/>
        <end position="422"/>
    </location>
</feature>
<keyword evidence="16" id="KW-1015">Disulfide bond</keyword>
<dbReference type="FunFam" id="3.40.190.10:FF:000040">
    <property type="entry name" value="Glutamate receptor, ionotropic, delta 2"/>
    <property type="match status" value="1"/>
</dbReference>
<feature type="transmembrane region" description="Helical" evidence="17">
    <location>
        <begin position="446"/>
        <end position="470"/>
    </location>
</feature>
<evidence type="ECO:0000256" key="1">
    <source>
        <dbReference type="ARBA" id="ARBA00004651"/>
    </source>
</evidence>
<proteinExistence type="inferred from homology"/>
<dbReference type="SMART" id="SM00918">
    <property type="entry name" value="Lig_chan-Glu_bd"/>
    <property type="match status" value="1"/>
</dbReference>
<name>A0A0N8JZA8_SCLFO</name>
<feature type="compositionally biased region" description="Basic and acidic residues" evidence="18">
    <location>
        <begin position="1"/>
        <end position="37"/>
    </location>
</feature>
<feature type="domain" description="Ionotropic glutamate receptor L-glutamate and glycine-binding" evidence="20">
    <location>
        <begin position="90"/>
        <end position="135"/>
    </location>
</feature>
<keyword evidence="3 17" id="KW-1003">Cell membrane</keyword>
<dbReference type="SMART" id="SM00079">
    <property type="entry name" value="PBPe"/>
    <property type="match status" value="1"/>
</dbReference>
<evidence type="ECO:0000256" key="11">
    <source>
        <dbReference type="ARBA" id="ARBA00023257"/>
    </source>
</evidence>
<keyword evidence="8 17" id="KW-0472">Membrane</keyword>
<comment type="function">
    <text evidence="17">Receptor for glutamate that functions as a ligand-gated ion channel in the central nervous system and plays an important role in excitatory synaptic transmission. L-glutamate acts as an excitatory neurotransmitter at many synapses in the central nervous system.</text>
</comment>
<evidence type="ECO:0000256" key="16">
    <source>
        <dbReference type="PIRSR" id="PIRSR601508-3"/>
    </source>
</evidence>
<feature type="binding site" evidence="14">
    <location>
        <position position="143"/>
    </location>
    <ligand>
        <name>L-glutamate</name>
        <dbReference type="ChEBI" id="CHEBI:29985"/>
    </ligand>
</feature>
<accession>A0A0N8JZA8</accession>
<feature type="site" description="Crucial to convey clamshell closure to channel opening" evidence="15">
    <location>
        <position position="280"/>
    </location>
</feature>
<evidence type="ECO:0000256" key="13">
    <source>
        <dbReference type="ARBA" id="ARBA00023303"/>
    </source>
</evidence>
<feature type="disulfide bond" evidence="16">
    <location>
        <begin position="371"/>
        <end position="426"/>
    </location>
</feature>
<dbReference type="InterPro" id="IPR019594">
    <property type="entry name" value="Glu/Gly-bd"/>
</dbReference>
<feature type="transmembrane region" description="Helical" evidence="17">
    <location>
        <begin position="252"/>
        <end position="273"/>
    </location>
</feature>
<evidence type="ECO:0000256" key="18">
    <source>
        <dbReference type="SAM" id="MobiDB-lite"/>
    </source>
</evidence>
<dbReference type="PANTHER" id="PTHR18966">
    <property type="entry name" value="IONOTROPIC GLUTAMATE RECEPTOR"/>
    <property type="match status" value="1"/>
</dbReference>
<sequence>MVEAVQEARSESENTVREPRETSTGNREKTQQSEYRARGSRSGGSDVVPQLALVATWDSSRGLNGSLKESRIENGMLGVTVKVVTLLEEPFVMVAENILGQPKRYKGFSIDVLDALAKMLGFKYEIYQRADLAVSAITITPERENVVDFSMRYMDYSVGILLHKPEDKINIFSLFAPFDLAVWACIAAAIPVVGVLIFVLRRIQSLRNQNPSTPHQSSSLSSAIWLVYGAFVQQGGDSAVTSMALRIVMGSWWLFTLIVCSSYTANLAAYLTVSRMDSAVRTFQDLSKQNDLAYGTVRDSAVYDYFKAKGTNPLEQDSTFAELWRTISKNSGRDNSVSSPSEGIRKAKKEPYAFLWDMAVVEYAALTDDDCTITVTGNSVSSKGYGIALQHGSPYRDLFSQKVLELQERGDLDILKQKWWPRSGRCDLGSHGGAQPEGRALGLHSFAGVFCILAAGLLLACLVAGLEVWWSGNRCRPEEPKEDKEVNLEQVHRRMNSLMDEDLAHKQIPGPSIEISALDIGSMAPSQPLEPMRDYPGTGLSVSTFLPEPARGAGRTLAEGPGRTLPLSHPHRSSTIPSIPCKHRSPNGGLFRQSPVKTPMPLSYQPVPGGPIPEAIEPAHGTSI</sequence>
<evidence type="ECO:0000256" key="14">
    <source>
        <dbReference type="PIRSR" id="PIRSR601508-1"/>
    </source>
</evidence>
<dbReference type="EMBL" id="JARO02004273">
    <property type="protein sequence ID" value="KPP68817.1"/>
    <property type="molecule type" value="Genomic_DNA"/>
</dbReference>
<comment type="similarity">
    <text evidence="17">Belongs to the glutamate-gated ion channel (TC 1.A.10.1) family.</text>
</comment>
<keyword evidence="6 17" id="KW-0770">Synapse</keyword>
<dbReference type="FunFam" id="1.10.287.70:FF:000045">
    <property type="entry name" value="Glutamate receptor, ionotropic, delta 2"/>
    <property type="match status" value="1"/>
</dbReference>
<feature type="site" description="Interaction with the cone snail toxin Con-ikot-ikot" evidence="15">
    <location>
        <position position="307"/>
    </location>
</feature>
<evidence type="ECO:0000256" key="7">
    <source>
        <dbReference type="ARBA" id="ARBA00023065"/>
    </source>
</evidence>
<feature type="binding site" evidence="14">
    <location>
        <position position="138"/>
    </location>
    <ligand>
        <name>L-glutamate</name>
        <dbReference type="ChEBI" id="CHEBI:29985"/>
    </ligand>
</feature>
<dbReference type="Proteomes" id="UP000034805">
    <property type="component" value="Unassembled WGS sequence"/>
</dbReference>
<feature type="region of interest" description="Disordered" evidence="18">
    <location>
        <begin position="553"/>
        <end position="588"/>
    </location>
</feature>
<dbReference type="Gene3D" id="1.10.287.70">
    <property type="match status" value="1"/>
</dbReference>
<keyword evidence="2 17" id="KW-0813">Transport</keyword>
<evidence type="ECO:0000256" key="5">
    <source>
        <dbReference type="ARBA" id="ARBA00022989"/>
    </source>
</evidence>
<dbReference type="GO" id="GO:0038023">
    <property type="term" value="F:signaling receptor activity"/>
    <property type="evidence" value="ECO:0007669"/>
    <property type="project" value="InterPro"/>
</dbReference>
<dbReference type="InterPro" id="IPR001508">
    <property type="entry name" value="Iono_Glu_rcpt_met"/>
</dbReference>
<keyword evidence="13 17" id="KW-0407">Ion channel</keyword>
<keyword evidence="7 17" id="KW-0406">Ion transport</keyword>